<gene>
    <name evidence="1" type="ORF">GIS00_14610</name>
</gene>
<comment type="caution">
    <text evidence="1">The sequence shown here is derived from an EMBL/GenBank/DDBJ whole genome shotgun (WGS) entry which is preliminary data.</text>
</comment>
<accession>A0A7K1FLZ2</accession>
<sequence>MPTAVVRIRVGEVDRELWSAGLAQLREIGLDVLPPPDDGRTPDEIAFLEEDLGTDRTAGDYQEWCRAVFDRPVEIGIVTYVSRGTDDDALAVLDRFGVQGQVLREHNGEDEIVLVTLHRHDGRRVPESRLHTALEAALNAEVRIRTA</sequence>
<keyword evidence="2" id="KW-1185">Reference proteome</keyword>
<dbReference type="AlphaFoldDB" id="A0A7K1FLZ2"/>
<protein>
    <submittedName>
        <fullName evidence="1">Uncharacterized protein</fullName>
    </submittedName>
</protein>
<name>A0A7K1FLZ2_9ACTN</name>
<proteinExistence type="predicted"/>
<dbReference type="RefSeq" id="WP_230313549.1">
    <property type="nucleotide sequence ID" value="NZ_WLYK01000005.1"/>
</dbReference>
<reference evidence="1 2" key="1">
    <citation type="submission" date="2019-11" db="EMBL/GenBank/DDBJ databases">
        <authorList>
            <person name="Jiang L.-Q."/>
        </authorList>
    </citation>
    <scope>NUCLEOTIDE SEQUENCE [LARGE SCALE GENOMIC DNA]</scope>
    <source>
        <strain evidence="1 2">YIM 132087</strain>
    </source>
</reference>
<organism evidence="1 2">
    <name type="scientific">Nakamurella alba</name>
    <dbReference type="NCBI Taxonomy" id="2665158"/>
    <lineage>
        <taxon>Bacteria</taxon>
        <taxon>Bacillati</taxon>
        <taxon>Actinomycetota</taxon>
        <taxon>Actinomycetes</taxon>
        <taxon>Nakamurellales</taxon>
        <taxon>Nakamurellaceae</taxon>
        <taxon>Nakamurella</taxon>
    </lineage>
</organism>
<dbReference type="EMBL" id="WLYK01000005">
    <property type="protein sequence ID" value="MTD15172.1"/>
    <property type="molecule type" value="Genomic_DNA"/>
</dbReference>
<evidence type="ECO:0000313" key="2">
    <source>
        <dbReference type="Proteomes" id="UP000460221"/>
    </source>
</evidence>
<dbReference type="Proteomes" id="UP000460221">
    <property type="component" value="Unassembled WGS sequence"/>
</dbReference>
<evidence type="ECO:0000313" key="1">
    <source>
        <dbReference type="EMBL" id="MTD15172.1"/>
    </source>
</evidence>